<reference evidence="1" key="2">
    <citation type="submission" date="2021-01" db="EMBL/GenBank/DDBJ databases">
        <authorList>
            <person name="Schikora-Tamarit M.A."/>
        </authorList>
    </citation>
    <scope>NUCLEOTIDE SEQUENCE</scope>
    <source>
        <strain evidence="1">NCAIM Y.01608</strain>
    </source>
</reference>
<sequence>MAASTGVLLADSVFKAGLKPGVDRFSGDPDALDNPESPIDISQAVNMLSFTKRLAEAGLRSCIERELFRILAPFFSSLSSSSFKKPMSKSKLEMLTSHSLNVNEYLLLSVRALPSPSKDIMVLELIVDSFSSVAAFSSLSSLSSSSESSWNRSRTESKDDDTDFSLIGVGCFKKSASLVSMSLLRLKHAIVEFNEDIECDGLSASDGT</sequence>
<keyword evidence="2" id="KW-1185">Reference proteome</keyword>
<gene>
    <name evidence="1" type="ORF">OGATHE_002894</name>
</gene>
<proteinExistence type="predicted"/>
<organism evidence="1 2">
    <name type="scientific">Ogataea polymorpha</name>
    <dbReference type="NCBI Taxonomy" id="460523"/>
    <lineage>
        <taxon>Eukaryota</taxon>
        <taxon>Fungi</taxon>
        <taxon>Dikarya</taxon>
        <taxon>Ascomycota</taxon>
        <taxon>Saccharomycotina</taxon>
        <taxon>Pichiomycetes</taxon>
        <taxon>Pichiales</taxon>
        <taxon>Pichiaceae</taxon>
        <taxon>Ogataea</taxon>
    </lineage>
</organism>
<evidence type="ECO:0000313" key="1">
    <source>
        <dbReference type="EMBL" id="KAH3670081.1"/>
    </source>
</evidence>
<dbReference type="AlphaFoldDB" id="A0A9P8T8R1"/>
<dbReference type="Proteomes" id="UP000788993">
    <property type="component" value="Unassembled WGS sequence"/>
</dbReference>
<accession>A0A9P8T8R1</accession>
<reference evidence="1" key="1">
    <citation type="journal article" date="2021" name="Open Biol.">
        <title>Shared evolutionary footprints suggest mitochondrial oxidative damage underlies multiple complex I losses in fungi.</title>
        <authorList>
            <person name="Schikora-Tamarit M.A."/>
            <person name="Marcet-Houben M."/>
            <person name="Nosek J."/>
            <person name="Gabaldon T."/>
        </authorList>
    </citation>
    <scope>NUCLEOTIDE SEQUENCE</scope>
    <source>
        <strain evidence="1">NCAIM Y.01608</strain>
    </source>
</reference>
<protein>
    <submittedName>
        <fullName evidence="1">Uncharacterized protein</fullName>
    </submittedName>
</protein>
<dbReference type="EMBL" id="JAEUBD010000983">
    <property type="protein sequence ID" value="KAH3670081.1"/>
    <property type="molecule type" value="Genomic_DNA"/>
</dbReference>
<name>A0A9P8T8R1_9ASCO</name>
<comment type="caution">
    <text evidence="1">The sequence shown here is derived from an EMBL/GenBank/DDBJ whole genome shotgun (WGS) entry which is preliminary data.</text>
</comment>
<evidence type="ECO:0000313" key="2">
    <source>
        <dbReference type="Proteomes" id="UP000788993"/>
    </source>
</evidence>